<keyword evidence="5 8" id="KW-0812">Transmembrane</keyword>
<feature type="non-terminal residue" evidence="9">
    <location>
        <position position="1"/>
    </location>
</feature>
<keyword evidence="7 8" id="KW-0472">Membrane</keyword>
<dbReference type="InterPro" id="IPR000060">
    <property type="entry name" value="BCCT_transptr"/>
</dbReference>
<keyword evidence="3" id="KW-0813">Transport</keyword>
<evidence type="ECO:0000256" key="1">
    <source>
        <dbReference type="ARBA" id="ARBA00004651"/>
    </source>
</evidence>
<protein>
    <submittedName>
        <fullName evidence="9">Choline transporter</fullName>
    </submittedName>
</protein>
<evidence type="ECO:0000313" key="10">
    <source>
        <dbReference type="Proteomes" id="UP000259273"/>
    </source>
</evidence>
<dbReference type="Pfam" id="PF02028">
    <property type="entry name" value="BCCT"/>
    <property type="match status" value="1"/>
</dbReference>
<evidence type="ECO:0000313" key="9">
    <source>
        <dbReference type="EMBL" id="HAN28691.1"/>
    </source>
</evidence>
<name>A0A3C1KQ40_9GAMM</name>
<gene>
    <name evidence="9" type="ORF">DCP75_13390</name>
</gene>
<comment type="caution">
    <text evidence="9">The sequence shown here is derived from an EMBL/GenBank/DDBJ whole genome shotgun (WGS) entry which is preliminary data.</text>
</comment>
<comment type="similarity">
    <text evidence="2">Belongs to the BCCT transporter (TC 2.A.15) family.</text>
</comment>
<dbReference type="STRING" id="1121937.GCA_000423125_02837"/>
<dbReference type="NCBIfam" id="TIGR00842">
    <property type="entry name" value="bcct"/>
    <property type="match status" value="1"/>
</dbReference>
<dbReference type="PANTHER" id="PTHR30047:SF7">
    <property type="entry name" value="HIGH-AFFINITY CHOLINE TRANSPORT PROTEIN"/>
    <property type="match status" value="1"/>
</dbReference>
<evidence type="ECO:0000256" key="7">
    <source>
        <dbReference type="ARBA" id="ARBA00023136"/>
    </source>
</evidence>
<dbReference type="Proteomes" id="UP000259273">
    <property type="component" value="Unassembled WGS sequence"/>
</dbReference>
<accession>A0A3C1KQ40</accession>
<feature type="transmembrane region" description="Helical" evidence="8">
    <location>
        <begin position="326"/>
        <end position="344"/>
    </location>
</feature>
<feature type="transmembrane region" description="Helical" evidence="8">
    <location>
        <begin position="242"/>
        <end position="262"/>
    </location>
</feature>
<dbReference type="PANTHER" id="PTHR30047">
    <property type="entry name" value="HIGH-AFFINITY CHOLINE TRANSPORT PROTEIN-RELATED"/>
    <property type="match status" value="1"/>
</dbReference>
<feature type="transmembrane region" description="Helical" evidence="8">
    <location>
        <begin position="385"/>
        <end position="414"/>
    </location>
</feature>
<evidence type="ECO:0000256" key="6">
    <source>
        <dbReference type="ARBA" id="ARBA00022989"/>
    </source>
</evidence>
<dbReference type="InterPro" id="IPR018093">
    <property type="entry name" value="BCCT_CS"/>
</dbReference>
<comment type="subcellular location">
    <subcellularLocation>
        <location evidence="1">Cell membrane</location>
        <topology evidence="1">Multi-pass membrane protein</topology>
    </subcellularLocation>
</comment>
<reference evidence="9 10" key="1">
    <citation type="journal article" date="2018" name="Nat. Biotechnol.">
        <title>A standardized bacterial taxonomy based on genome phylogeny substantially revises the tree of life.</title>
        <authorList>
            <person name="Parks D.H."/>
            <person name="Chuvochina M."/>
            <person name="Waite D.W."/>
            <person name="Rinke C."/>
            <person name="Skarshewski A."/>
            <person name="Chaumeil P.A."/>
            <person name="Hugenholtz P."/>
        </authorList>
    </citation>
    <scope>NUCLEOTIDE SEQUENCE [LARGE SCALE GENOMIC DNA]</scope>
    <source>
        <strain evidence="9">UBA9158</strain>
    </source>
</reference>
<dbReference type="GO" id="GO:0005886">
    <property type="term" value="C:plasma membrane"/>
    <property type="evidence" value="ECO:0007669"/>
    <property type="project" value="UniProtKB-SubCell"/>
</dbReference>
<feature type="transmembrane region" description="Helical" evidence="8">
    <location>
        <begin position="125"/>
        <end position="143"/>
    </location>
</feature>
<feature type="transmembrane region" description="Helical" evidence="8">
    <location>
        <begin position="426"/>
        <end position="446"/>
    </location>
</feature>
<evidence type="ECO:0000256" key="3">
    <source>
        <dbReference type="ARBA" id="ARBA00022448"/>
    </source>
</evidence>
<evidence type="ECO:0000256" key="2">
    <source>
        <dbReference type="ARBA" id="ARBA00005658"/>
    </source>
</evidence>
<proteinExistence type="inferred from homology"/>
<evidence type="ECO:0000256" key="4">
    <source>
        <dbReference type="ARBA" id="ARBA00022475"/>
    </source>
</evidence>
<dbReference type="PROSITE" id="PS01303">
    <property type="entry name" value="BCCT"/>
    <property type="match status" value="1"/>
</dbReference>
<keyword evidence="4" id="KW-1003">Cell membrane</keyword>
<organism evidence="9 10">
    <name type="scientific">Haliea salexigens</name>
    <dbReference type="NCBI Taxonomy" id="287487"/>
    <lineage>
        <taxon>Bacteria</taxon>
        <taxon>Pseudomonadati</taxon>
        <taxon>Pseudomonadota</taxon>
        <taxon>Gammaproteobacteria</taxon>
        <taxon>Cellvibrionales</taxon>
        <taxon>Halieaceae</taxon>
        <taxon>Haliea</taxon>
    </lineage>
</organism>
<evidence type="ECO:0000256" key="5">
    <source>
        <dbReference type="ARBA" id="ARBA00022692"/>
    </source>
</evidence>
<dbReference type="EMBL" id="DMND01000181">
    <property type="protein sequence ID" value="HAN28691.1"/>
    <property type="molecule type" value="Genomic_DNA"/>
</dbReference>
<feature type="transmembrane region" description="Helical" evidence="8">
    <location>
        <begin position="452"/>
        <end position="471"/>
    </location>
</feature>
<feature type="transmembrane region" description="Helical" evidence="8">
    <location>
        <begin position="209"/>
        <end position="230"/>
    </location>
</feature>
<feature type="transmembrane region" description="Helical" evidence="8">
    <location>
        <begin position="163"/>
        <end position="189"/>
    </location>
</feature>
<dbReference type="GO" id="GO:0022857">
    <property type="term" value="F:transmembrane transporter activity"/>
    <property type="evidence" value="ECO:0007669"/>
    <property type="project" value="InterPro"/>
</dbReference>
<dbReference type="AlphaFoldDB" id="A0A3C1KQ40"/>
<evidence type="ECO:0000256" key="8">
    <source>
        <dbReference type="SAM" id="Phobius"/>
    </source>
</evidence>
<sequence>LLAALVGVAAFLPQASSSLFQHLQDGIIRYASWYYVVVVAVILISIVVLSVTRLGDIKLGPDHSVPDYTLVSWFAMLFAAGMGIGLMFFGVAEPVMHFLQPPLGEGGTVEAARQAMQLTFFHWGLHAWGIYAIVALVLAYFAFRHSLPLTLRSAFYPLVGERIHGPFGAAVDVFAIICTSCGIATSLGYGVLQINGGLAYLIGIEVSSGVQVGLICGIMVLAGISVALGLDAGIRRLSELNLLLALLLLGGVLFAGPTVTLLQSTIQSLGVYAGDLVAKTFNLYAYEPTDWLGGWTIFYWGWWLSWSPFVGLFIARISRGRTIREFVLGAMIVPCGFTLLWMGVFGNSAIELILHEGQVALGESVLASQAQALFQFLEYLPGSTLLSITSLLMVVVFFVTSADSGALVLNMLSAHGRDDTPVLQRLIWAVVIGTIAIVLLLAGGLAALQTAAIASALPFSLALLGAIWGLARALRLDVAQRDMQSVVPVVQSPDGWRERLNALLAQPGGAEVNRFQREIVAPALKQFADALQERGVSASIDLVDHEASRVGLTVAVEGEPEFRYEVICRRHVATATGAEETAPVTDTVFHRAEVHLYQGGQGYDVMGWSREQIIHDLLGHFERHQQFHRALH</sequence>
<keyword evidence="6 8" id="KW-1133">Transmembrane helix</keyword>
<feature type="transmembrane region" description="Helical" evidence="8">
    <location>
        <begin position="297"/>
        <end position="314"/>
    </location>
</feature>
<feature type="transmembrane region" description="Helical" evidence="8">
    <location>
        <begin position="33"/>
        <end position="52"/>
    </location>
</feature>
<feature type="transmembrane region" description="Helical" evidence="8">
    <location>
        <begin position="73"/>
        <end position="92"/>
    </location>
</feature>